<comment type="caution">
    <text evidence="2">The sequence shown here is derived from an EMBL/GenBank/DDBJ whole genome shotgun (WGS) entry which is preliminary data.</text>
</comment>
<keyword evidence="1" id="KW-0812">Transmembrane</keyword>
<keyword evidence="3" id="KW-1185">Reference proteome</keyword>
<feature type="transmembrane region" description="Helical" evidence="1">
    <location>
        <begin position="251"/>
        <end position="268"/>
    </location>
</feature>
<protein>
    <submittedName>
        <fullName evidence="2">Uncharacterized protein</fullName>
    </submittedName>
</protein>
<reference evidence="2 3" key="1">
    <citation type="journal article" date="2018" name="Mol. Genet. Genomics">
        <title>The red deer Cervus elaphus genome CerEla1.0: sequencing, annotating, genes, and chromosomes.</title>
        <authorList>
            <person name="Bana N.A."/>
            <person name="Nyiri A."/>
            <person name="Nagy J."/>
            <person name="Frank K."/>
            <person name="Nagy T."/>
            <person name="Steger V."/>
            <person name="Schiller M."/>
            <person name="Lakatos P."/>
            <person name="Sugar L."/>
            <person name="Horn P."/>
            <person name="Barta E."/>
            <person name="Orosz L."/>
        </authorList>
    </citation>
    <scope>NUCLEOTIDE SEQUENCE [LARGE SCALE GENOMIC DNA]</scope>
    <source>
        <strain evidence="2">Hungarian</strain>
    </source>
</reference>
<gene>
    <name evidence="2" type="ORF">Celaphus_00009939</name>
</gene>
<evidence type="ECO:0000313" key="2">
    <source>
        <dbReference type="EMBL" id="OWJ99180.1"/>
    </source>
</evidence>
<keyword evidence="1" id="KW-1133">Transmembrane helix</keyword>
<sequence length="270" mass="29980">MQGAEGPCDLWPQHLSGVWLPEPSALGRQPVVRVQGDRLGRPIPARSSRCPREATSARGRLWRGRLRAGPRRVRAPGLLRAPGRLSARLRAAGQQRWRWLWASGRLRAARLRPSGRTHILLQSDVVWSVQPGRTPWVGKSSGEGLPPLTTPTPQVSTPQARRPLTVFAVYIYIYIIYKYLFICLSPAPTPLPLCIKDSILSGPFSYPYPFPFILWPLSVLWPCALRLGGLFKGHREETEGCVGRVGVSSDYLPFLPLLLLTLALISSSNS</sequence>
<dbReference type="AlphaFoldDB" id="A0A212BZJ9"/>
<accession>A0A212BZJ9</accession>
<proteinExistence type="predicted"/>
<organism evidence="2 3">
    <name type="scientific">Cervus elaphus hippelaphus</name>
    <name type="common">European red deer</name>
    <dbReference type="NCBI Taxonomy" id="46360"/>
    <lineage>
        <taxon>Eukaryota</taxon>
        <taxon>Metazoa</taxon>
        <taxon>Chordata</taxon>
        <taxon>Craniata</taxon>
        <taxon>Vertebrata</taxon>
        <taxon>Euteleostomi</taxon>
        <taxon>Mammalia</taxon>
        <taxon>Eutheria</taxon>
        <taxon>Laurasiatheria</taxon>
        <taxon>Artiodactyla</taxon>
        <taxon>Ruminantia</taxon>
        <taxon>Pecora</taxon>
        <taxon>Cervidae</taxon>
        <taxon>Cervinae</taxon>
        <taxon>Cervus</taxon>
    </lineage>
</organism>
<dbReference type="EMBL" id="MKHE01000034">
    <property type="protein sequence ID" value="OWJ99180.1"/>
    <property type="molecule type" value="Genomic_DNA"/>
</dbReference>
<feature type="transmembrane region" description="Helical" evidence="1">
    <location>
        <begin position="212"/>
        <end position="231"/>
    </location>
</feature>
<evidence type="ECO:0000256" key="1">
    <source>
        <dbReference type="SAM" id="Phobius"/>
    </source>
</evidence>
<evidence type="ECO:0000313" key="3">
    <source>
        <dbReference type="Proteomes" id="UP000242450"/>
    </source>
</evidence>
<keyword evidence="1" id="KW-0472">Membrane</keyword>
<dbReference type="Proteomes" id="UP000242450">
    <property type="component" value="Chromosome X"/>
</dbReference>
<feature type="transmembrane region" description="Helical" evidence="1">
    <location>
        <begin position="164"/>
        <end position="182"/>
    </location>
</feature>
<name>A0A212BZJ9_CEREH</name>